<organism evidence="1 2">
    <name type="scientific">Myroides albus</name>
    <dbReference type="NCBI Taxonomy" id="2562892"/>
    <lineage>
        <taxon>Bacteria</taxon>
        <taxon>Pseudomonadati</taxon>
        <taxon>Bacteroidota</taxon>
        <taxon>Flavobacteriia</taxon>
        <taxon>Flavobacteriales</taxon>
        <taxon>Flavobacteriaceae</taxon>
        <taxon>Myroides</taxon>
    </lineage>
</organism>
<dbReference type="AlphaFoldDB" id="A0A6I3LRR6"/>
<comment type="caution">
    <text evidence="1">The sequence shown here is derived from an EMBL/GenBank/DDBJ whole genome shotgun (WGS) entry which is preliminary data.</text>
</comment>
<dbReference type="Proteomes" id="UP000438760">
    <property type="component" value="Unassembled WGS sequence"/>
</dbReference>
<name>A0A6I3LRR6_9FLAO</name>
<evidence type="ECO:0000313" key="2">
    <source>
        <dbReference type="Proteomes" id="UP000438760"/>
    </source>
</evidence>
<keyword evidence="2" id="KW-1185">Reference proteome</keyword>
<proteinExistence type="predicted"/>
<gene>
    <name evidence="1" type="ORF">GJV76_11735</name>
</gene>
<dbReference type="RefSeq" id="WP_155092812.1">
    <property type="nucleotide sequence ID" value="NZ_WMJX01000030.1"/>
</dbReference>
<evidence type="ECO:0000313" key="1">
    <source>
        <dbReference type="EMBL" id="MTG98792.1"/>
    </source>
</evidence>
<accession>A0A6I3LRR6</accession>
<protein>
    <submittedName>
        <fullName evidence="1">Uncharacterized protein</fullName>
    </submittedName>
</protein>
<reference evidence="1 2" key="1">
    <citation type="submission" date="2019-11" db="EMBL/GenBank/DDBJ databases">
        <title>Genome of Strain BIT-d1.</title>
        <authorList>
            <person name="Yang Y."/>
        </authorList>
    </citation>
    <scope>NUCLEOTIDE SEQUENCE [LARGE SCALE GENOMIC DNA]</scope>
    <source>
        <strain evidence="1 2">BIT-d1</strain>
    </source>
</reference>
<sequence length="106" mass="11855">MSISSQSGKVITLEQAIEYTHTYQSEHPEKTKSFFVGLDKLNLILSQNDCIGLRIYLGEDPDSSQANMVLVGVDSNQEDLTKGTLLEELVPCPRICPKKSELIKRE</sequence>
<dbReference type="EMBL" id="WMJX01000030">
    <property type="protein sequence ID" value="MTG98792.1"/>
    <property type="molecule type" value="Genomic_DNA"/>
</dbReference>
<dbReference type="OrthoDB" id="661524at2"/>